<protein>
    <recommendedName>
        <fullName evidence="1">Glycosyltransferase 2-like domain-containing protein</fullName>
    </recommendedName>
</protein>
<dbReference type="Gene3D" id="3.90.550.10">
    <property type="entry name" value="Spore Coat Polysaccharide Biosynthesis Protein SpsA, Chain A"/>
    <property type="match status" value="1"/>
</dbReference>
<dbReference type="Pfam" id="PF00535">
    <property type="entry name" value="Glycos_transf_2"/>
    <property type="match status" value="1"/>
</dbReference>
<dbReference type="SUPFAM" id="SSF53448">
    <property type="entry name" value="Nucleotide-diphospho-sugar transferases"/>
    <property type="match status" value="1"/>
</dbReference>
<dbReference type="CDD" id="cd00761">
    <property type="entry name" value="Glyco_tranf_GTA_type"/>
    <property type="match status" value="1"/>
</dbReference>
<evidence type="ECO:0000259" key="1">
    <source>
        <dbReference type="Pfam" id="PF00535"/>
    </source>
</evidence>
<evidence type="ECO:0000313" key="2">
    <source>
        <dbReference type="EMBL" id="CAE4650407.1"/>
    </source>
</evidence>
<reference evidence="2" key="1">
    <citation type="submission" date="2021-01" db="EMBL/GenBank/DDBJ databases">
        <authorList>
            <person name="Corre E."/>
            <person name="Pelletier E."/>
            <person name="Niang G."/>
            <person name="Scheremetjew M."/>
            <person name="Finn R."/>
            <person name="Kale V."/>
            <person name="Holt S."/>
            <person name="Cochrane G."/>
            <person name="Meng A."/>
            <person name="Brown T."/>
            <person name="Cohen L."/>
        </authorList>
    </citation>
    <scope>NUCLEOTIDE SEQUENCE</scope>
    <source>
        <strain evidence="2">CCMP3105</strain>
    </source>
</reference>
<organism evidence="2">
    <name type="scientific">Alexandrium monilatum</name>
    <dbReference type="NCBI Taxonomy" id="311494"/>
    <lineage>
        <taxon>Eukaryota</taxon>
        <taxon>Sar</taxon>
        <taxon>Alveolata</taxon>
        <taxon>Dinophyceae</taxon>
        <taxon>Gonyaulacales</taxon>
        <taxon>Pyrocystaceae</taxon>
        <taxon>Alexandrium</taxon>
    </lineage>
</organism>
<gene>
    <name evidence="2" type="ORF">AMON00008_LOCUS52646</name>
</gene>
<name>A0A7S4W8D5_9DINO</name>
<sequence length="624" mass="71219">MAKGSDREAAGFAKELKWFLWNEVWYATNSCRAWSYSGERHSKMLQRAAEDKRRSKEHEAAVDKKQACSGRTMKHLKVLAQAAGNEVSRAVLTNGRLTGEFATAPGLQEENAQMRGEIGERAWEDLVLTLRALAEHATASLVGDKLVSKHKEDFDKFSERLRSIYLHAFDASTGNGDSTLLAAARTNLPRQVEVEKLDQRETRIWTETGRLFRPKRTPEGVGRGRVSIVTPTVERRQSFHKILFNCFQAQDWPDKELIVVETYQNSPSAFLTEMAKKEPHRLTHVTYQRAAGDDWSIGLKRNIGASLATGEFIASFDDDDLYAPTYLTTMVECMKKGNALGVTLSSWHVFDTASNAVGYANPRIEANMRWMDDDVTEENIRKWVYGYGFSYVYRRQAALDVPYDSIDLGEDYQFYSELLRRHGDQCIALLEDKFGIALHTQHRANTARDYALWKVPPENISDLDFSDFYPVFEWYQHLCLRSQRATGNDIFEFTFTRSAPRRFREVTVHLPDEIVKVSCTAGALGSDLLDALREQHGRRLPKGHRVFRLPPSTEGTTPEQERWLQKVVRWVSPIAPPLRQLMLQSSQNEETHRTLLARVRGALGPDDRVGIRTTDLWVSRSSEH</sequence>
<proteinExistence type="predicted"/>
<dbReference type="InterPro" id="IPR001173">
    <property type="entry name" value="Glyco_trans_2-like"/>
</dbReference>
<dbReference type="InterPro" id="IPR029044">
    <property type="entry name" value="Nucleotide-diphossugar_trans"/>
</dbReference>
<dbReference type="AlphaFoldDB" id="A0A7S4W8D5"/>
<accession>A0A7S4W8D5</accession>
<feature type="domain" description="Glycosyltransferase 2-like" evidence="1">
    <location>
        <begin position="227"/>
        <end position="353"/>
    </location>
</feature>
<dbReference type="EMBL" id="HBNR01074145">
    <property type="protein sequence ID" value="CAE4650407.1"/>
    <property type="molecule type" value="Transcribed_RNA"/>
</dbReference>